<protein>
    <recommendedName>
        <fullName evidence="9">Tripartite ATP-independent periplasmic transporters DctQ component domain-containing protein</fullName>
    </recommendedName>
</protein>
<organism evidence="10">
    <name type="scientific">marine metagenome</name>
    <dbReference type="NCBI Taxonomy" id="408172"/>
    <lineage>
        <taxon>unclassified sequences</taxon>
        <taxon>metagenomes</taxon>
        <taxon>ecological metagenomes</taxon>
    </lineage>
</organism>
<proteinExistence type="predicted"/>
<evidence type="ECO:0000256" key="7">
    <source>
        <dbReference type="ARBA" id="ARBA00023136"/>
    </source>
</evidence>
<evidence type="ECO:0000313" key="10">
    <source>
        <dbReference type="EMBL" id="SUZ62480.1"/>
    </source>
</evidence>
<keyword evidence="3" id="KW-1003">Cell membrane</keyword>
<keyword evidence="4" id="KW-0997">Cell inner membrane</keyword>
<evidence type="ECO:0000259" key="9">
    <source>
        <dbReference type="Pfam" id="PF04290"/>
    </source>
</evidence>
<dbReference type="Pfam" id="PF04290">
    <property type="entry name" value="DctQ"/>
    <property type="match status" value="1"/>
</dbReference>
<feature type="transmembrane region" description="Helical" evidence="8">
    <location>
        <begin position="97"/>
        <end position="116"/>
    </location>
</feature>
<name>A0A381P6J1_9ZZZZ</name>
<evidence type="ECO:0000256" key="6">
    <source>
        <dbReference type="ARBA" id="ARBA00022989"/>
    </source>
</evidence>
<evidence type="ECO:0000256" key="3">
    <source>
        <dbReference type="ARBA" id="ARBA00022475"/>
    </source>
</evidence>
<keyword evidence="5 8" id="KW-0812">Transmembrane</keyword>
<evidence type="ECO:0000256" key="4">
    <source>
        <dbReference type="ARBA" id="ARBA00022519"/>
    </source>
</evidence>
<dbReference type="AlphaFoldDB" id="A0A381P6J1"/>
<evidence type="ECO:0000256" key="8">
    <source>
        <dbReference type="SAM" id="Phobius"/>
    </source>
</evidence>
<feature type="transmembrane region" description="Helical" evidence="8">
    <location>
        <begin position="136"/>
        <end position="155"/>
    </location>
</feature>
<keyword evidence="7 8" id="KW-0472">Membrane</keyword>
<comment type="subcellular location">
    <subcellularLocation>
        <location evidence="1">Cell inner membrane</location>
        <topology evidence="1">Multi-pass membrane protein</topology>
    </subcellularLocation>
</comment>
<feature type="transmembrane region" description="Helical" evidence="8">
    <location>
        <begin position="57"/>
        <end position="76"/>
    </location>
</feature>
<evidence type="ECO:0000256" key="2">
    <source>
        <dbReference type="ARBA" id="ARBA00022448"/>
    </source>
</evidence>
<feature type="domain" description="Tripartite ATP-independent periplasmic transporters DctQ component" evidence="9">
    <location>
        <begin position="48"/>
        <end position="159"/>
    </location>
</feature>
<dbReference type="EMBL" id="UINC01000873">
    <property type="protein sequence ID" value="SUZ62480.1"/>
    <property type="molecule type" value="Genomic_DNA"/>
</dbReference>
<keyword evidence="2" id="KW-0813">Transport</keyword>
<sequence length="176" mass="19763">MNLCFNTFRVAFDHLIYLLAALSAISIAIFSTLIPVNLFLVKLQLGNIWWLYEGVEYSLYIGAFLGAPWVLQRGAHVRVDVLIMSLSKSSAARLERVVDLFGSAVCLVLFIYGFRATISEFQDGTVPDKVLQIKNWYMMAVFTISFLLLAVEFLLRVVRSKESILAEEDAATETGI</sequence>
<dbReference type="InterPro" id="IPR007387">
    <property type="entry name" value="TRAP_DctQ"/>
</dbReference>
<accession>A0A381P6J1</accession>
<dbReference type="PANTHER" id="PTHR35011">
    <property type="entry name" value="2,3-DIKETO-L-GULONATE TRAP TRANSPORTER SMALL PERMEASE PROTEIN YIAM"/>
    <property type="match status" value="1"/>
</dbReference>
<evidence type="ECO:0000256" key="5">
    <source>
        <dbReference type="ARBA" id="ARBA00022692"/>
    </source>
</evidence>
<dbReference type="InterPro" id="IPR055348">
    <property type="entry name" value="DctQ"/>
</dbReference>
<evidence type="ECO:0000256" key="1">
    <source>
        <dbReference type="ARBA" id="ARBA00004429"/>
    </source>
</evidence>
<feature type="transmembrane region" description="Helical" evidence="8">
    <location>
        <begin position="15"/>
        <end position="37"/>
    </location>
</feature>
<dbReference type="GO" id="GO:0005886">
    <property type="term" value="C:plasma membrane"/>
    <property type="evidence" value="ECO:0007669"/>
    <property type="project" value="UniProtKB-SubCell"/>
</dbReference>
<gene>
    <name evidence="10" type="ORF">METZ01_LOCUS15334</name>
</gene>
<keyword evidence="6 8" id="KW-1133">Transmembrane helix</keyword>
<reference evidence="10" key="1">
    <citation type="submission" date="2018-05" db="EMBL/GenBank/DDBJ databases">
        <authorList>
            <person name="Lanie J.A."/>
            <person name="Ng W.-L."/>
            <person name="Kazmierczak K.M."/>
            <person name="Andrzejewski T.M."/>
            <person name="Davidsen T.M."/>
            <person name="Wayne K.J."/>
            <person name="Tettelin H."/>
            <person name="Glass J.I."/>
            <person name="Rusch D."/>
            <person name="Podicherti R."/>
            <person name="Tsui H.-C.T."/>
            <person name="Winkler M.E."/>
        </authorList>
    </citation>
    <scope>NUCLEOTIDE SEQUENCE</scope>
</reference>